<dbReference type="GO" id="GO:0032259">
    <property type="term" value="P:methylation"/>
    <property type="evidence" value="ECO:0007669"/>
    <property type="project" value="UniProtKB-KW"/>
</dbReference>
<keyword evidence="3 10" id="KW-0285">Flavoprotein</keyword>
<dbReference type="RefSeq" id="WP_093216197.1">
    <property type="nucleotide sequence ID" value="NZ_LT629803.1"/>
</dbReference>
<proteinExistence type="inferred from homology"/>
<dbReference type="EC" id="2.1.1.61" evidence="10"/>
<dbReference type="PANTHER" id="PTHR13847">
    <property type="entry name" value="SARCOSINE DEHYDROGENASE-RELATED"/>
    <property type="match status" value="1"/>
</dbReference>
<dbReference type="GO" id="GO:0002098">
    <property type="term" value="P:tRNA wobble uridine modification"/>
    <property type="evidence" value="ECO:0007669"/>
    <property type="project" value="TreeGrafter"/>
</dbReference>
<evidence type="ECO:0000313" key="14">
    <source>
        <dbReference type="Proteomes" id="UP000295254"/>
    </source>
</evidence>
<dbReference type="GO" id="GO:0050660">
    <property type="term" value="F:flavin adenine dinucleotide binding"/>
    <property type="evidence" value="ECO:0007669"/>
    <property type="project" value="UniProtKB-UniRule"/>
</dbReference>
<evidence type="ECO:0000313" key="13">
    <source>
        <dbReference type="EMBL" id="TDB62861.1"/>
    </source>
</evidence>
<dbReference type="HAMAP" id="MF_01102">
    <property type="entry name" value="MnmC"/>
    <property type="match status" value="1"/>
</dbReference>
<keyword evidence="14" id="KW-1185">Reference proteome</keyword>
<dbReference type="PANTHER" id="PTHR13847:SF283">
    <property type="entry name" value="TRNA 5-METHYLAMINOMETHYL-2-THIOURIDINE BIOSYNTHESIS BIFUNCTIONAL PROTEIN MNMC"/>
    <property type="match status" value="1"/>
</dbReference>
<dbReference type="InterPro" id="IPR047785">
    <property type="entry name" value="tRNA_MNMC2"/>
</dbReference>
<dbReference type="InterPro" id="IPR036188">
    <property type="entry name" value="FAD/NAD-bd_sf"/>
</dbReference>
<dbReference type="Pfam" id="PF05430">
    <property type="entry name" value="Methyltransf_30"/>
    <property type="match status" value="1"/>
</dbReference>
<dbReference type="GO" id="GO:0016645">
    <property type="term" value="F:oxidoreductase activity, acting on the CH-NH group of donors"/>
    <property type="evidence" value="ECO:0007669"/>
    <property type="project" value="InterPro"/>
</dbReference>
<keyword evidence="5 10" id="KW-0949">S-adenosyl-L-methionine</keyword>
<feature type="region of interest" description="FAD-dependent cmnm(5)s(2)U34 oxidoreductase" evidence="10">
    <location>
        <begin position="267"/>
        <end position="660"/>
    </location>
</feature>
<evidence type="ECO:0000256" key="5">
    <source>
        <dbReference type="ARBA" id="ARBA00022691"/>
    </source>
</evidence>
<dbReference type="AlphaFoldDB" id="A0A1H2MFN0"/>
<comment type="catalytic activity">
    <reaction evidence="10">
        <text>5-aminomethyl-2-thiouridine(34) in tRNA + S-adenosyl-L-methionine = 5-methylaminomethyl-2-thiouridine(34) in tRNA + S-adenosyl-L-homocysteine + H(+)</text>
        <dbReference type="Rhea" id="RHEA:19569"/>
        <dbReference type="Rhea" id="RHEA-COMP:10195"/>
        <dbReference type="Rhea" id="RHEA-COMP:10197"/>
        <dbReference type="ChEBI" id="CHEBI:15378"/>
        <dbReference type="ChEBI" id="CHEBI:57856"/>
        <dbReference type="ChEBI" id="CHEBI:59789"/>
        <dbReference type="ChEBI" id="CHEBI:74454"/>
        <dbReference type="ChEBI" id="CHEBI:74455"/>
        <dbReference type="EC" id="2.1.1.61"/>
    </reaction>
</comment>
<comment type="cofactor">
    <cofactor evidence="10">
        <name>FAD</name>
        <dbReference type="ChEBI" id="CHEBI:57692"/>
    </cofactor>
</comment>
<comment type="function">
    <text evidence="10">Catalyzes the last two steps in the biosynthesis of 5-methylaminomethyl-2-thiouridine (mnm(5)s(2)U) at the wobble position (U34) in tRNA. Catalyzes the FAD-dependent demodification of cmnm(5)s(2)U34 to nm(5)s(2)U34, followed by the transfer of a methyl group from S-adenosyl-L-methionine to nm(5)s(2)U34, to form mnm(5)s(2)U34.</text>
</comment>
<keyword evidence="9 10" id="KW-0511">Multifunctional enzyme</keyword>
<dbReference type="NCBIfam" id="NF033855">
    <property type="entry name" value="tRNA_MNMC2"/>
    <property type="match status" value="1"/>
</dbReference>
<dbReference type="InterPro" id="IPR017610">
    <property type="entry name" value="tRNA_S-uridine_synth_MnmC_C"/>
</dbReference>
<evidence type="ECO:0000256" key="1">
    <source>
        <dbReference type="ARBA" id="ARBA00022490"/>
    </source>
</evidence>
<dbReference type="GO" id="GO:0005737">
    <property type="term" value="C:cytoplasm"/>
    <property type="evidence" value="ECO:0007669"/>
    <property type="project" value="UniProtKB-SubCell"/>
</dbReference>
<evidence type="ECO:0000256" key="7">
    <source>
        <dbReference type="ARBA" id="ARBA00022827"/>
    </source>
</evidence>
<protein>
    <recommendedName>
        <fullName evidence="10">tRNA 5-methylaminomethyl-2-thiouridine biosynthesis bifunctional protein MnmC</fullName>
        <shortName evidence="10">tRNA mnm(5)s(2)U biosynthesis bifunctional protein</shortName>
    </recommendedName>
    <domain>
        <recommendedName>
            <fullName evidence="10">tRNA (mnm(5)s(2)U34)-methyltransferase</fullName>
            <ecNumber evidence="10">2.1.1.61</ecNumber>
        </recommendedName>
    </domain>
    <domain>
        <recommendedName>
            <fullName evidence="10">FAD-dependent cmnm(5)s(2)U34 oxidoreductase</fullName>
            <ecNumber evidence="10">1.5.-.-</ecNumber>
        </recommendedName>
    </domain>
</protein>
<dbReference type="EC" id="1.5.-.-" evidence="10"/>
<evidence type="ECO:0000256" key="6">
    <source>
        <dbReference type="ARBA" id="ARBA00022694"/>
    </source>
</evidence>
<keyword evidence="2 10" id="KW-0489">Methyltransferase</keyword>
<keyword evidence="8 10" id="KW-0560">Oxidoreductase</keyword>
<evidence type="ECO:0000256" key="3">
    <source>
        <dbReference type="ARBA" id="ARBA00022630"/>
    </source>
</evidence>
<dbReference type="Pfam" id="PF01266">
    <property type="entry name" value="DAO"/>
    <property type="match status" value="1"/>
</dbReference>
<keyword evidence="4 10" id="KW-0808">Transferase</keyword>
<accession>A0A1H2MFN0</accession>
<dbReference type="Gene3D" id="3.40.50.150">
    <property type="entry name" value="Vaccinia Virus protein VP39"/>
    <property type="match status" value="1"/>
</dbReference>
<dbReference type="EMBL" id="RRZK01000017">
    <property type="protein sequence ID" value="TDB62861.1"/>
    <property type="molecule type" value="Genomic_DNA"/>
</dbReference>
<dbReference type="InterPro" id="IPR029063">
    <property type="entry name" value="SAM-dependent_MTases_sf"/>
</dbReference>
<dbReference type="SUPFAM" id="SSF51905">
    <property type="entry name" value="FAD/NAD(P)-binding domain"/>
    <property type="match status" value="1"/>
</dbReference>
<comment type="caution">
    <text evidence="13">The sequence shown here is derived from an EMBL/GenBank/DDBJ whole genome shotgun (WGS) entry which is preliminary data.</text>
</comment>
<dbReference type="Gene3D" id="3.30.9.10">
    <property type="entry name" value="D-Amino Acid Oxidase, subunit A, domain 2"/>
    <property type="match status" value="1"/>
</dbReference>
<dbReference type="OrthoDB" id="9786494at2"/>
<organism evidence="13 14">
    <name type="scientific">Pseudomonas vancouverensis</name>
    <dbReference type="NCBI Taxonomy" id="95300"/>
    <lineage>
        <taxon>Bacteria</taxon>
        <taxon>Pseudomonadati</taxon>
        <taxon>Pseudomonadota</taxon>
        <taxon>Gammaproteobacteria</taxon>
        <taxon>Pseudomonadales</taxon>
        <taxon>Pseudomonadaceae</taxon>
        <taxon>Pseudomonas</taxon>
    </lineage>
</organism>
<evidence type="ECO:0000256" key="2">
    <source>
        <dbReference type="ARBA" id="ARBA00022603"/>
    </source>
</evidence>
<keyword evidence="1 10" id="KW-0963">Cytoplasm</keyword>
<sequence length="660" mass="72229">MKPVMPHAQLDWDDQGRPHSRLFDDVYFSDKSGLDETRYVFIEQNRLAERFAALPEGGRLVVGETGFGTGLNFLCAWEVFEQHAPAGTRLHFVSVEKYPLSPPDLQRALALWPELKVFADQLLAQYVAIHQGFQRLVLDNGRVTLTLLIGDALEQLPQLDAQVDAWFLDGFAPAKNPDMWTAELFVELARLAAPDSTISTFTSTGWVRRLLNAAGFKMKRTPGIGHKWEILRGSFIGWPEAVTAPLQPKPWFARPAALTGERSALVIGAGLAGCASAASLAARGWQVTLLERHDAVAQEASGNPQGVLYLKLSAHGTALSQLIVSGFGHTRRLLEHLHRGVDWDDCGVLQLAFNAKEAERQAQLADAFAEDLLHTLDQAHAEERAGISLPSGGLYYPEGGWVHPPALCQWQAAHPNIQVLTHHDVLELRQVDGRWQAWDGDRLLADAPVVVLAGAADIKRFPYSSELPLKRIRGQITRLPQTGASQNLSTVVCAEGYVAPARLGEHTLGASFDFHNDDLTPTAAEHAGNLQMLEDISPDLVTRLGADSLQPETLQGRAAFRCTSPDYLPIVGPLADSQAFAQTYSVLSKDARQIPDTPCPWLDGLYVNSGHGSRGLITAPLSGELLAAWLDKEPLPLPRAVAEACHPNRFALRRLIRGKP</sequence>
<comment type="similarity">
    <text evidence="10">In the N-terminal section; belongs to the methyltransferase superfamily. tRNA (mnm(5)s(2)U34)-methyltransferase family.</text>
</comment>
<dbReference type="NCBIfam" id="TIGR03197">
    <property type="entry name" value="MnmC_Cterm"/>
    <property type="match status" value="1"/>
</dbReference>
<feature type="domain" description="MnmC-like methyltransferase" evidence="12">
    <location>
        <begin position="114"/>
        <end position="234"/>
    </location>
</feature>
<evidence type="ECO:0000259" key="12">
    <source>
        <dbReference type="Pfam" id="PF05430"/>
    </source>
</evidence>
<dbReference type="GO" id="GO:0004808">
    <property type="term" value="F:tRNA (5-methylaminomethyl-2-thiouridylate)(34)-methyltransferase activity"/>
    <property type="evidence" value="ECO:0007669"/>
    <property type="project" value="UniProtKB-EC"/>
</dbReference>
<keyword evidence="6 10" id="KW-0819">tRNA processing</keyword>
<evidence type="ECO:0000256" key="4">
    <source>
        <dbReference type="ARBA" id="ARBA00022679"/>
    </source>
</evidence>
<feature type="region of interest" description="tRNA (mnm(5)s(2)U34)-methyltransferase" evidence="10">
    <location>
        <begin position="1"/>
        <end position="236"/>
    </location>
</feature>
<evidence type="ECO:0000256" key="8">
    <source>
        <dbReference type="ARBA" id="ARBA00023002"/>
    </source>
</evidence>
<evidence type="ECO:0000256" key="9">
    <source>
        <dbReference type="ARBA" id="ARBA00023268"/>
    </source>
</evidence>
<dbReference type="SUPFAM" id="SSF53335">
    <property type="entry name" value="S-adenosyl-L-methionine-dependent methyltransferases"/>
    <property type="match status" value="1"/>
</dbReference>
<dbReference type="Gene3D" id="3.50.50.60">
    <property type="entry name" value="FAD/NAD(P)-binding domain"/>
    <property type="match status" value="1"/>
</dbReference>
<keyword evidence="7 10" id="KW-0274">FAD</keyword>
<gene>
    <name evidence="10 13" type="primary">mnmC</name>
    <name evidence="13" type="ORF">EIY72_13295</name>
</gene>
<dbReference type="NCBIfam" id="NF002481">
    <property type="entry name" value="PRK01747.1-2"/>
    <property type="match status" value="1"/>
</dbReference>
<comment type="subcellular location">
    <subcellularLocation>
        <location evidence="10">Cytoplasm</location>
    </subcellularLocation>
</comment>
<dbReference type="Proteomes" id="UP000295254">
    <property type="component" value="Unassembled WGS sequence"/>
</dbReference>
<feature type="domain" description="FAD dependent oxidoreductase" evidence="11">
    <location>
        <begin position="265"/>
        <end position="629"/>
    </location>
</feature>
<evidence type="ECO:0000256" key="10">
    <source>
        <dbReference type="HAMAP-Rule" id="MF_01102"/>
    </source>
</evidence>
<dbReference type="InterPro" id="IPR008471">
    <property type="entry name" value="MnmC-like_methylTransf"/>
</dbReference>
<dbReference type="SUPFAM" id="SSF54373">
    <property type="entry name" value="FAD-linked reductases, C-terminal domain"/>
    <property type="match status" value="1"/>
</dbReference>
<dbReference type="InterPro" id="IPR023032">
    <property type="entry name" value="tRNA_MAMT_biosynth_bifunc_MnmC"/>
</dbReference>
<dbReference type="STRING" id="95300.SAMN05216558_0693"/>
<comment type="similarity">
    <text evidence="10">In the C-terminal section; belongs to the DAO family.</text>
</comment>
<reference evidence="14" key="1">
    <citation type="journal article" date="2019" name="bioRxiv">
        <title>Bacterially produced spermidine induces plant systemic susceptibility to pathogens.</title>
        <authorList>
            <person name="Melnyk R.A."/>
            <person name="Beskrovnaya P.A."/>
            <person name="Liu Z."/>
            <person name="Song Y."/>
            <person name="Haney C.H."/>
        </authorList>
    </citation>
    <scope>NUCLEOTIDE SEQUENCE [LARGE SCALE GENOMIC DNA]</scope>
    <source>
        <strain evidence="14">Dha-51</strain>
    </source>
</reference>
<dbReference type="InterPro" id="IPR006076">
    <property type="entry name" value="FAD-dep_OxRdtase"/>
</dbReference>
<name>A0A1H2MFN0_PSEVA</name>
<evidence type="ECO:0000259" key="11">
    <source>
        <dbReference type="Pfam" id="PF01266"/>
    </source>
</evidence>